<dbReference type="SUPFAM" id="SSF53098">
    <property type="entry name" value="Ribonuclease H-like"/>
    <property type="match status" value="1"/>
</dbReference>
<feature type="compositionally biased region" description="Basic and acidic residues" evidence="7">
    <location>
        <begin position="240"/>
        <end position="249"/>
    </location>
</feature>
<feature type="region of interest" description="Disordered" evidence="7">
    <location>
        <begin position="229"/>
        <end position="281"/>
    </location>
</feature>
<name>A0A1C1CL89_9EURO</name>
<organism evidence="9 10">
    <name type="scientific">Cladophialophora carrionii</name>
    <dbReference type="NCBI Taxonomy" id="86049"/>
    <lineage>
        <taxon>Eukaryota</taxon>
        <taxon>Fungi</taxon>
        <taxon>Dikarya</taxon>
        <taxon>Ascomycota</taxon>
        <taxon>Pezizomycotina</taxon>
        <taxon>Eurotiomycetes</taxon>
        <taxon>Chaetothyriomycetidae</taxon>
        <taxon>Chaetothyriales</taxon>
        <taxon>Herpotrichiellaceae</taxon>
        <taxon>Cladophialophora</taxon>
    </lineage>
</organism>
<dbReference type="VEuPathDB" id="FungiDB:CLCR_04652"/>
<feature type="compositionally biased region" description="Low complexity" evidence="7">
    <location>
        <begin position="586"/>
        <end position="596"/>
    </location>
</feature>
<evidence type="ECO:0000256" key="5">
    <source>
        <dbReference type="ARBA" id="ARBA00022839"/>
    </source>
</evidence>
<keyword evidence="3" id="KW-0540">Nuclease</keyword>
<dbReference type="PANTHER" id="PTHR12801:SF115">
    <property type="entry name" value="FI18136P1-RELATED"/>
    <property type="match status" value="1"/>
</dbReference>
<dbReference type="Proteomes" id="UP000094526">
    <property type="component" value="Unassembled WGS sequence"/>
</dbReference>
<evidence type="ECO:0000256" key="6">
    <source>
        <dbReference type="ARBA" id="ARBA00023242"/>
    </source>
</evidence>
<comment type="similarity">
    <text evidence="2">Belongs to the REXO1/REXO3 family.</text>
</comment>
<feature type="domain" description="Exonuclease" evidence="8">
    <location>
        <begin position="287"/>
        <end position="448"/>
    </location>
</feature>
<evidence type="ECO:0000259" key="8">
    <source>
        <dbReference type="SMART" id="SM00479"/>
    </source>
</evidence>
<feature type="compositionally biased region" description="Acidic residues" evidence="7">
    <location>
        <begin position="525"/>
        <end position="540"/>
    </location>
</feature>
<sequence>MDEHPVEWSVVESKSSRNKRRKIEHKADGYPSISFLKARPERVELKALQDLVLYVLADGVAPTWLAVNNARQIKKTVVLMVPGLDRETLLDSELWASITEKNEYENSNLVKRPTDSPDVAHQDHQHRASVGSSPVELHPEAKTSVQSTKPSYPRETLLEHVLQVRAPGDSSMSRVHSPLQNMLIAPFSGSSGQKAKSGKDEKSFQAVRTPVVHFVHSADELRDAEYPIHPAAFTDPPTAKLERERREKTGQSASEGWVNTNVEFPNPQSLPSPSSPKFHDPVTQGLKPYALDCEMVLTSDDKYSLARVSLVDWSGKTVLDKYVKPSLTIQNYFTEFSGVTEEILRDVTTTLEDVQKELLGILGQDSILLGHSLESDLNALRLTHPFIIDTSIIYPHPRGLPLRSSLKFLANRYLKREIQKGGAHGHDSVEDALAVLDLVKLKCEKGPRWGTLDANGESIFRRIGGTLKMDDGRGDIVLKTSAIVEYGTPERGLGKDATYHIACENDDEIVRGVLKAAHGDTGRDDEGDQGVTPEEEEPDGNTEQGKGHQPEAQTIPPRGVDFIWSRLRDLEALRNWNTLPSDNFATTPSTSTSMTSEPLASDQSQTDRLRKAMRQTLQRILRIYTSLPPRTLLIIYSGTNDMRPLLRLQGLHAQYKREFKVKKWDELSVKWTDTEEQEMKKACEKARRGVGVLAVTRLNREWTQKE</sequence>
<evidence type="ECO:0000256" key="7">
    <source>
        <dbReference type="SAM" id="MobiDB-lite"/>
    </source>
</evidence>
<feature type="region of interest" description="Disordered" evidence="7">
    <location>
        <begin position="579"/>
        <end position="606"/>
    </location>
</feature>
<feature type="region of interest" description="Disordered" evidence="7">
    <location>
        <begin position="518"/>
        <end position="558"/>
    </location>
</feature>
<dbReference type="CDD" id="cd06145">
    <property type="entry name" value="REX1_like"/>
    <property type="match status" value="1"/>
</dbReference>
<dbReference type="InterPro" id="IPR012337">
    <property type="entry name" value="RNaseH-like_sf"/>
</dbReference>
<evidence type="ECO:0000256" key="4">
    <source>
        <dbReference type="ARBA" id="ARBA00022801"/>
    </source>
</evidence>
<dbReference type="InterPro" id="IPR047021">
    <property type="entry name" value="REXO1/3/4-like"/>
</dbReference>
<evidence type="ECO:0000256" key="2">
    <source>
        <dbReference type="ARBA" id="ARBA00006357"/>
    </source>
</evidence>
<keyword evidence="6" id="KW-0539">Nucleus</keyword>
<evidence type="ECO:0000256" key="1">
    <source>
        <dbReference type="ARBA" id="ARBA00004123"/>
    </source>
</evidence>
<dbReference type="GO" id="GO:0003676">
    <property type="term" value="F:nucleic acid binding"/>
    <property type="evidence" value="ECO:0007669"/>
    <property type="project" value="InterPro"/>
</dbReference>
<feature type="region of interest" description="Disordered" evidence="7">
    <location>
        <begin position="106"/>
        <end position="152"/>
    </location>
</feature>
<keyword evidence="10" id="KW-1185">Reference proteome</keyword>
<dbReference type="FunFam" id="3.30.420.10:FF:000019">
    <property type="entry name" value="RNA exonuclease NEF-sp"/>
    <property type="match status" value="1"/>
</dbReference>
<dbReference type="GO" id="GO:0004527">
    <property type="term" value="F:exonuclease activity"/>
    <property type="evidence" value="ECO:0007669"/>
    <property type="project" value="UniProtKB-KW"/>
</dbReference>
<dbReference type="GO" id="GO:0005634">
    <property type="term" value="C:nucleus"/>
    <property type="evidence" value="ECO:0007669"/>
    <property type="project" value="UniProtKB-SubCell"/>
</dbReference>
<dbReference type="Pfam" id="PF00929">
    <property type="entry name" value="RNase_T"/>
    <property type="match status" value="1"/>
</dbReference>
<evidence type="ECO:0000313" key="9">
    <source>
        <dbReference type="EMBL" id="OCT49270.1"/>
    </source>
</evidence>
<reference evidence="10" key="1">
    <citation type="submission" date="2015-07" db="EMBL/GenBank/DDBJ databases">
        <authorList>
            <person name="Teixeira M.M."/>
            <person name="Souza R.C."/>
            <person name="Almeida L.G."/>
            <person name="Vicente V.A."/>
            <person name="de Hoog S."/>
            <person name="Bocca A.L."/>
            <person name="de Almeida S.R."/>
            <person name="Vasconcelos A.T."/>
            <person name="Felipe M.S."/>
        </authorList>
    </citation>
    <scope>NUCLEOTIDE SEQUENCE [LARGE SCALE GENOMIC DNA]</scope>
    <source>
        <strain evidence="10">KSF</strain>
    </source>
</reference>
<dbReference type="AlphaFoldDB" id="A0A1C1CL89"/>
<accession>A0A1C1CL89</accession>
<proteinExistence type="inferred from homology"/>
<gene>
    <name evidence="9" type="ORF">CLCR_04652</name>
</gene>
<feature type="compositionally biased region" description="Basic and acidic residues" evidence="7">
    <location>
        <begin position="112"/>
        <end position="126"/>
    </location>
</feature>
<dbReference type="OrthoDB" id="206335at2759"/>
<dbReference type="eggNOG" id="KOG2248">
    <property type="taxonomic scope" value="Eukaryota"/>
</dbReference>
<dbReference type="InterPro" id="IPR013520">
    <property type="entry name" value="Ribonucl_H"/>
</dbReference>
<evidence type="ECO:0000313" key="10">
    <source>
        <dbReference type="Proteomes" id="UP000094526"/>
    </source>
</evidence>
<dbReference type="InterPro" id="IPR036397">
    <property type="entry name" value="RNaseH_sf"/>
</dbReference>
<protein>
    <submittedName>
        <fullName evidence="9">Putative exonuclease</fullName>
    </submittedName>
</protein>
<dbReference type="InterPro" id="IPR034922">
    <property type="entry name" value="REX1-like_exo"/>
</dbReference>
<dbReference type="STRING" id="86049.A0A1C1CL89"/>
<keyword evidence="5 9" id="KW-0269">Exonuclease</keyword>
<dbReference type="Gene3D" id="3.30.420.10">
    <property type="entry name" value="Ribonuclease H-like superfamily/Ribonuclease H"/>
    <property type="match status" value="1"/>
</dbReference>
<comment type="subcellular location">
    <subcellularLocation>
        <location evidence="1">Nucleus</location>
    </subcellularLocation>
</comment>
<dbReference type="PANTHER" id="PTHR12801">
    <property type="entry name" value="RNA EXONUCLEASE REXO1 / RECO3 FAMILY MEMBER-RELATED"/>
    <property type="match status" value="1"/>
</dbReference>
<evidence type="ECO:0000256" key="3">
    <source>
        <dbReference type="ARBA" id="ARBA00022722"/>
    </source>
</evidence>
<dbReference type="EMBL" id="LGRB01000011">
    <property type="protein sequence ID" value="OCT49270.1"/>
    <property type="molecule type" value="Genomic_DNA"/>
</dbReference>
<dbReference type="SMART" id="SM00479">
    <property type="entry name" value="EXOIII"/>
    <property type="match status" value="1"/>
</dbReference>
<dbReference type="VEuPathDB" id="FungiDB:G647_02668"/>
<comment type="caution">
    <text evidence="9">The sequence shown here is derived from an EMBL/GenBank/DDBJ whole genome shotgun (WGS) entry which is preliminary data.</text>
</comment>
<feature type="compositionally biased region" description="Polar residues" evidence="7">
    <location>
        <begin position="250"/>
        <end position="263"/>
    </location>
</feature>
<keyword evidence="4" id="KW-0378">Hydrolase</keyword>